<dbReference type="PROSITE" id="PS50922">
    <property type="entry name" value="TLC"/>
    <property type="match status" value="1"/>
</dbReference>
<proteinExistence type="predicted"/>
<keyword evidence="6 8" id="KW-0472">Membrane</keyword>
<evidence type="ECO:0000256" key="9">
    <source>
        <dbReference type="SAM" id="MobiDB-lite"/>
    </source>
</evidence>
<evidence type="ECO:0000256" key="2">
    <source>
        <dbReference type="ARBA" id="ARBA00004760"/>
    </source>
</evidence>
<feature type="transmembrane region" description="Helical" evidence="10">
    <location>
        <begin position="190"/>
        <end position="213"/>
    </location>
</feature>
<comment type="pathway">
    <text evidence="2">Lipid metabolism; sphingolipid metabolism.</text>
</comment>
<evidence type="ECO:0000256" key="5">
    <source>
        <dbReference type="ARBA" id="ARBA00022989"/>
    </source>
</evidence>
<dbReference type="InterPro" id="IPR016439">
    <property type="entry name" value="Lag1/Lac1-like"/>
</dbReference>
<evidence type="ECO:0000256" key="4">
    <source>
        <dbReference type="ARBA" id="ARBA00022692"/>
    </source>
</evidence>
<keyword evidence="4 8" id="KW-0812">Transmembrane</keyword>
<evidence type="ECO:0000256" key="6">
    <source>
        <dbReference type="ARBA" id="ARBA00023136"/>
    </source>
</evidence>
<organism evidence="12 13">
    <name type="scientific">Pundamilia nyererei</name>
    <dbReference type="NCBI Taxonomy" id="303518"/>
    <lineage>
        <taxon>Eukaryota</taxon>
        <taxon>Metazoa</taxon>
        <taxon>Chordata</taxon>
        <taxon>Craniata</taxon>
        <taxon>Vertebrata</taxon>
        <taxon>Euteleostomi</taxon>
        <taxon>Actinopterygii</taxon>
        <taxon>Neopterygii</taxon>
        <taxon>Teleostei</taxon>
        <taxon>Neoteleostei</taxon>
        <taxon>Acanthomorphata</taxon>
        <taxon>Ovalentaria</taxon>
        <taxon>Cichlomorphae</taxon>
        <taxon>Cichliformes</taxon>
        <taxon>Cichlidae</taxon>
        <taxon>African cichlids</taxon>
        <taxon>Pseudocrenilabrinae</taxon>
        <taxon>Haplochromini</taxon>
        <taxon>Pundamilia</taxon>
    </lineage>
</organism>
<dbReference type="PANTHER" id="PTHR12560:SF6">
    <property type="entry name" value="CERAMIDE SYNTHASE 4"/>
    <property type="match status" value="1"/>
</dbReference>
<evidence type="ECO:0000313" key="13">
    <source>
        <dbReference type="RefSeq" id="XP_005746870.1"/>
    </source>
</evidence>
<dbReference type="GO" id="GO:0016020">
    <property type="term" value="C:membrane"/>
    <property type="evidence" value="ECO:0007669"/>
    <property type="project" value="UniProtKB-SubCell"/>
</dbReference>
<evidence type="ECO:0000256" key="8">
    <source>
        <dbReference type="PROSITE-ProRule" id="PRU00205"/>
    </source>
</evidence>
<sequence>MEALLNEWLWREEFWIPPGNHWKDMEMKEGEGYFPLPRHLIYTLPLALIFIAIRYIFESCESSPGSEDDGVCCVRVVEVVEVGTVICAHVDVGQLEGVSTQSSQATAPVSEAHYWYYMLEMSFYLSLLLSISVDVKRKDFKEQVVHHIATIILIGFSYIANYVRVGTLVMLVHDSADIILEVGKMLHYALWAKTCDVLFVLFALVFLVTRLYVFPSRIIHTTLIVSMQFYEPFFGYYFFNALLFVLQLLHIYWAYLILRMVYRFAFVGKIEGDVRSDEESPVDDNEEEEEDRGECSWEQRKDAINSRLASLANNCVLNNLTNQTNRNSRLPKTR</sequence>
<evidence type="ECO:0000256" key="7">
    <source>
        <dbReference type="ARBA" id="ARBA00049036"/>
    </source>
</evidence>
<dbReference type="RefSeq" id="XP_005746870.1">
    <property type="nucleotide sequence ID" value="XM_005746813.1"/>
</dbReference>
<reference evidence="13" key="1">
    <citation type="submission" date="2025-08" db="UniProtKB">
        <authorList>
            <consortium name="RefSeq"/>
        </authorList>
    </citation>
    <scope>IDENTIFICATION</scope>
</reference>
<feature type="transmembrane region" description="Helical" evidence="10">
    <location>
        <begin position="40"/>
        <end position="57"/>
    </location>
</feature>
<gene>
    <name evidence="13" type="primary">LOC102198573</name>
</gene>
<dbReference type="PANTHER" id="PTHR12560">
    <property type="entry name" value="LONGEVITY ASSURANCE FACTOR 1 LAG1"/>
    <property type="match status" value="1"/>
</dbReference>
<dbReference type="InterPro" id="IPR006634">
    <property type="entry name" value="TLC-dom"/>
</dbReference>
<comment type="pathway">
    <text evidence="3">Sphingolipid metabolism.</text>
</comment>
<evidence type="ECO:0000313" key="12">
    <source>
        <dbReference type="Proteomes" id="UP000695023"/>
    </source>
</evidence>
<dbReference type="GeneID" id="102198573"/>
<comment type="catalytic activity">
    <reaction evidence="7">
        <text>sphinganine + octadecanoyl-CoA = N-(octadecanoyl)-sphinganine + CoA + H(+)</text>
        <dbReference type="Rhea" id="RHEA:36547"/>
        <dbReference type="ChEBI" id="CHEBI:15378"/>
        <dbReference type="ChEBI" id="CHEBI:57287"/>
        <dbReference type="ChEBI" id="CHEBI:57394"/>
        <dbReference type="ChEBI" id="CHEBI:57817"/>
        <dbReference type="ChEBI" id="CHEBI:67033"/>
    </reaction>
    <physiologicalReaction direction="left-to-right" evidence="7">
        <dbReference type="Rhea" id="RHEA:36548"/>
    </physiologicalReaction>
</comment>
<evidence type="ECO:0000256" key="3">
    <source>
        <dbReference type="ARBA" id="ARBA00004991"/>
    </source>
</evidence>
<evidence type="ECO:0000259" key="11">
    <source>
        <dbReference type="PROSITE" id="PS50922"/>
    </source>
</evidence>
<dbReference type="SMART" id="SM00724">
    <property type="entry name" value="TLC"/>
    <property type="match status" value="1"/>
</dbReference>
<dbReference type="GO" id="GO:0050291">
    <property type="term" value="F:sphingosine N-acyltransferase activity"/>
    <property type="evidence" value="ECO:0007669"/>
    <property type="project" value="InterPro"/>
</dbReference>
<dbReference type="Pfam" id="PF03798">
    <property type="entry name" value="TRAM_LAG1_CLN8"/>
    <property type="match status" value="1"/>
</dbReference>
<dbReference type="GO" id="GO:0046513">
    <property type="term" value="P:ceramide biosynthetic process"/>
    <property type="evidence" value="ECO:0007669"/>
    <property type="project" value="InterPro"/>
</dbReference>
<feature type="domain" description="TLC" evidence="11">
    <location>
        <begin position="74"/>
        <end position="266"/>
    </location>
</feature>
<evidence type="ECO:0000256" key="10">
    <source>
        <dbReference type="SAM" id="Phobius"/>
    </source>
</evidence>
<feature type="compositionally biased region" description="Acidic residues" evidence="9">
    <location>
        <begin position="279"/>
        <end position="292"/>
    </location>
</feature>
<protein>
    <submittedName>
        <fullName evidence="13">Ceramide synthase 4-like</fullName>
    </submittedName>
</protein>
<keyword evidence="12" id="KW-1185">Reference proteome</keyword>
<accession>A0A9Y3S1F3</accession>
<name>A0A9Y3S1F3_9CICH</name>
<dbReference type="PIRSF" id="PIRSF005225">
    <property type="entry name" value="LAG1_LAC1"/>
    <property type="match status" value="1"/>
</dbReference>
<evidence type="ECO:0000256" key="1">
    <source>
        <dbReference type="ARBA" id="ARBA00004141"/>
    </source>
</evidence>
<comment type="subcellular location">
    <subcellularLocation>
        <location evidence="1">Membrane</location>
        <topology evidence="1">Multi-pass membrane protein</topology>
    </subcellularLocation>
</comment>
<feature type="region of interest" description="Disordered" evidence="9">
    <location>
        <begin position="275"/>
        <end position="298"/>
    </location>
</feature>
<feature type="transmembrane region" description="Helical" evidence="10">
    <location>
        <begin position="234"/>
        <end position="255"/>
    </location>
</feature>
<feature type="transmembrane region" description="Helical" evidence="10">
    <location>
        <begin position="144"/>
        <end position="163"/>
    </location>
</feature>
<dbReference type="AlphaFoldDB" id="A0A9Y3S1F3"/>
<dbReference type="Proteomes" id="UP000695023">
    <property type="component" value="Unplaced"/>
</dbReference>
<keyword evidence="5 10" id="KW-1133">Transmembrane helix</keyword>
<feature type="transmembrane region" description="Helical" evidence="10">
    <location>
        <begin position="114"/>
        <end position="132"/>
    </location>
</feature>